<dbReference type="Proteomes" id="UP000297385">
    <property type="component" value="Unassembled WGS sequence"/>
</dbReference>
<accession>A0A4Y8MY39</accession>
<dbReference type="Gene3D" id="3.40.190.150">
    <property type="entry name" value="Bordetella uptake gene, domain 1"/>
    <property type="match status" value="1"/>
</dbReference>
<evidence type="ECO:0000313" key="2">
    <source>
        <dbReference type="EMBL" id="TFE42301.1"/>
    </source>
</evidence>
<sequence>MVPVSAGGWGDVTTRVFAQKLGEVLGQSVLVDNRTGAGGLVGIRYTKEQPADGYTLMSTGSTISIQEALNKEPGFDALKDFTLVGSFARSPALVVAGAKSNYKSFSDLVADAKAHPGQISYGSAGIGTTTHIAAAMMLKQANLQMQHVPYKGNGAAMPDVIAGRVSFMIDAYGSSAAGLHGGLLKALAVTSDSRLPVLADVPTTAQQGLPGFTYYYWLGLFAPAGTPPDVVKKLNDAMAKVLSDPALKAKLEAQGTEPFYKTTADSASFLKKDLTDNQNMIKTMGIPKQ</sequence>
<dbReference type="InterPro" id="IPR042100">
    <property type="entry name" value="Bug_dom1"/>
</dbReference>
<evidence type="ECO:0000313" key="3">
    <source>
        <dbReference type="Proteomes" id="UP000297385"/>
    </source>
</evidence>
<dbReference type="SUPFAM" id="SSF53850">
    <property type="entry name" value="Periplasmic binding protein-like II"/>
    <property type="match status" value="1"/>
</dbReference>
<proteinExistence type="inferred from homology"/>
<dbReference type="CDD" id="cd07012">
    <property type="entry name" value="PBP2_Bug_TTT"/>
    <property type="match status" value="1"/>
</dbReference>
<dbReference type="Gene3D" id="3.40.190.10">
    <property type="entry name" value="Periplasmic binding protein-like II"/>
    <property type="match status" value="1"/>
</dbReference>
<dbReference type="AlphaFoldDB" id="A0A4Y8MY39"/>
<dbReference type="EMBL" id="SNVI01000002">
    <property type="protein sequence ID" value="TFE42301.1"/>
    <property type="molecule type" value="Genomic_DNA"/>
</dbReference>
<gene>
    <name evidence="2" type="ORF">E2553_27650</name>
</gene>
<protein>
    <submittedName>
        <fullName evidence="2">Tripartite tricarboxylate transporter substrate binding protein</fullName>
    </submittedName>
</protein>
<reference evidence="2 3" key="1">
    <citation type="submission" date="2019-03" db="EMBL/GenBank/DDBJ databases">
        <title>Complete Genome Sequence of Paraburkholderia dipogonis ICMP 19430T, a Nitrogen-fixing Symbiont of the South African Invasive Legume Dipogon lignosus in New Zealand.</title>
        <authorList>
            <person name="De Meyer S.E."/>
        </authorList>
    </citation>
    <scope>NUCLEOTIDE SEQUENCE [LARGE SCALE GENOMIC DNA]</scope>
    <source>
        <strain evidence="2 3">ICMP 19430</strain>
    </source>
</reference>
<name>A0A4Y8MY39_9BURK</name>
<dbReference type="PIRSF" id="PIRSF017082">
    <property type="entry name" value="YflP"/>
    <property type="match status" value="1"/>
</dbReference>
<evidence type="ECO:0000256" key="1">
    <source>
        <dbReference type="ARBA" id="ARBA00006987"/>
    </source>
</evidence>
<comment type="similarity">
    <text evidence="1">Belongs to the UPF0065 (bug) family.</text>
</comment>
<organism evidence="2 3">
    <name type="scientific">Paraburkholderia dipogonis</name>
    <dbReference type="NCBI Taxonomy" id="1211383"/>
    <lineage>
        <taxon>Bacteria</taxon>
        <taxon>Pseudomonadati</taxon>
        <taxon>Pseudomonadota</taxon>
        <taxon>Betaproteobacteria</taxon>
        <taxon>Burkholderiales</taxon>
        <taxon>Burkholderiaceae</taxon>
        <taxon>Paraburkholderia</taxon>
    </lineage>
</organism>
<dbReference type="Pfam" id="PF03401">
    <property type="entry name" value="TctC"/>
    <property type="match status" value="1"/>
</dbReference>
<dbReference type="InterPro" id="IPR005064">
    <property type="entry name" value="BUG"/>
</dbReference>
<dbReference type="PANTHER" id="PTHR42928">
    <property type="entry name" value="TRICARBOXYLATE-BINDING PROTEIN"/>
    <property type="match status" value="1"/>
</dbReference>
<comment type="caution">
    <text evidence="2">The sequence shown here is derived from an EMBL/GenBank/DDBJ whole genome shotgun (WGS) entry which is preliminary data.</text>
</comment>
<dbReference type="PANTHER" id="PTHR42928:SF5">
    <property type="entry name" value="BLR1237 PROTEIN"/>
    <property type="match status" value="1"/>
</dbReference>